<evidence type="ECO:0000256" key="1">
    <source>
        <dbReference type="SAM" id="MobiDB-lite"/>
    </source>
</evidence>
<name>A0A1C1CYF9_9EURO</name>
<dbReference type="OrthoDB" id="4126315at2759"/>
<proteinExistence type="predicted"/>
<protein>
    <submittedName>
        <fullName evidence="2">Uncharacterized protein</fullName>
    </submittedName>
</protein>
<dbReference type="Proteomes" id="UP000094526">
    <property type="component" value="Unassembled WGS sequence"/>
</dbReference>
<feature type="compositionally biased region" description="Low complexity" evidence="1">
    <location>
        <begin position="47"/>
        <end position="60"/>
    </location>
</feature>
<keyword evidence="3" id="KW-1185">Reference proteome</keyword>
<reference evidence="3" key="1">
    <citation type="submission" date="2015-07" db="EMBL/GenBank/DDBJ databases">
        <authorList>
            <person name="Teixeira M.M."/>
            <person name="Souza R.C."/>
            <person name="Almeida L.G."/>
            <person name="Vicente V.A."/>
            <person name="de Hoog S."/>
            <person name="Bocca A.L."/>
            <person name="de Almeida S.R."/>
            <person name="Vasconcelos A.T."/>
            <person name="Felipe M.S."/>
        </authorList>
    </citation>
    <scope>NUCLEOTIDE SEQUENCE [LARGE SCALE GENOMIC DNA]</scope>
    <source>
        <strain evidence="3">KSF</strain>
    </source>
</reference>
<comment type="caution">
    <text evidence="2">The sequence shown here is derived from an EMBL/GenBank/DDBJ whole genome shotgun (WGS) entry which is preliminary data.</text>
</comment>
<dbReference type="AlphaFoldDB" id="A0A1C1CYF9"/>
<dbReference type="EMBL" id="LGRB01000008">
    <property type="protein sequence ID" value="OCT53532.1"/>
    <property type="molecule type" value="Genomic_DNA"/>
</dbReference>
<dbReference type="VEuPathDB" id="FungiDB:CLCR_10911"/>
<gene>
    <name evidence="2" type="ORF">CLCR_10911</name>
</gene>
<accession>A0A1C1CYF9</accession>
<organism evidence="2 3">
    <name type="scientific">Cladophialophora carrionii</name>
    <dbReference type="NCBI Taxonomy" id="86049"/>
    <lineage>
        <taxon>Eukaryota</taxon>
        <taxon>Fungi</taxon>
        <taxon>Dikarya</taxon>
        <taxon>Ascomycota</taxon>
        <taxon>Pezizomycotina</taxon>
        <taxon>Eurotiomycetes</taxon>
        <taxon>Chaetothyriomycetidae</taxon>
        <taxon>Chaetothyriales</taxon>
        <taxon>Herpotrichiellaceae</taxon>
        <taxon>Cladophialophora</taxon>
    </lineage>
</organism>
<sequence length="122" mass="13267">MVTDVFILPDKLAEYIAMVMPVGARDARHAGVSCGARFPRTRRTQATSGSSTGGPRRPSGYSNAGEAKPWFAEYVPKKLAAIADKSKGPLLLGEVVRLCGLERPQPIMILARWRDSVGMERP</sequence>
<evidence type="ECO:0000313" key="2">
    <source>
        <dbReference type="EMBL" id="OCT53532.1"/>
    </source>
</evidence>
<feature type="region of interest" description="Disordered" evidence="1">
    <location>
        <begin position="33"/>
        <end position="64"/>
    </location>
</feature>
<evidence type="ECO:0000313" key="3">
    <source>
        <dbReference type="Proteomes" id="UP000094526"/>
    </source>
</evidence>